<comment type="caution">
    <text evidence="2">The sequence shown here is derived from an EMBL/GenBank/DDBJ whole genome shotgun (WGS) entry which is preliminary data.</text>
</comment>
<dbReference type="InterPro" id="IPR051781">
    <property type="entry name" value="Metallo-dep_Hydrolase"/>
</dbReference>
<dbReference type="EMBL" id="JAESWA010000017">
    <property type="protein sequence ID" value="MBL4931172.1"/>
    <property type="molecule type" value="Genomic_DNA"/>
</dbReference>
<dbReference type="PANTHER" id="PTHR43135:SF3">
    <property type="entry name" value="ALPHA-D-RIBOSE 1-METHYLPHOSPHONATE 5-TRIPHOSPHATE DIPHOSPHATASE"/>
    <property type="match status" value="1"/>
</dbReference>
<reference evidence="2" key="1">
    <citation type="submission" date="2021-01" db="EMBL/GenBank/DDBJ databases">
        <title>Genome public.</title>
        <authorList>
            <person name="Liu C."/>
            <person name="Sun Q."/>
        </authorList>
    </citation>
    <scope>NUCLEOTIDE SEQUENCE</scope>
    <source>
        <strain evidence="2">YIM B02565</strain>
    </source>
</reference>
<dbReference type="InterPro" id="IPR011059">
    <property type="entry name" value="Metal-dep_hydrolase_composite"/>
</dbReference>
<dbReference type="SUPFAM" id="SSF51556">
    <property type="entry name" value="Metallo-dependent hydrolases"/>
    <property type="match status" value="1"/>
</dbReference>
<dbReference type="InterPro" id="IPR032466">
    <property type="entry name" value="Metal_Hydrolase"/>
</dbReference>
<dbReference type="Proteomes" id="UP000623681">
    <property type="component" value="Unassembled WGS sequence"/>
</dbReference>
<dbReference type="Pfam" id="PF01979">
    <property type="entry name" value="Amidohydro_1"/>
    <property type="match status" value="1"/>
</dbReference>
<dbReference type="Gene3D" id="2.30.40.10">
    <property type="entry name" value="Urease, subunit C, domain 1"/>
    <property type="match status" value="1"/>
</dbReference>
<dbReference type="SUPFAM" id="SSF51338">
    <property type="entry name" value="Composite domain of metallo-dependent hydrolases"/>
    <property type="match status" value="1"/>
</dbReference>
<sequence>MKNILLKNGLIYNFEKDSYEKKDILIKDKKINQVSENLTATASDLEVIELNGAYVSPGIIDCHTHLGIIEECTGKIGQDNNETSESVTPQLNGIDGINPLDVSFEDAVRSGVTCVMSGPGSNNVVGGRNVAVKTYGRIIDKMIVKNPVGFKIALGENPLATYGVKEKAPVTRMGVAALIRDLFMRTEDYIARKEANKLEERDIKLEAVIPVIKGEIPLRVHAHRADDIVTAIRIAEEFNINKMVIEHGTEAHLIKEYIKEKNIPIAYGPLLTPRIKMELKARKYSNIVELVGEGITTALITDHPYNSIDCLRSIAAIAEGEGLSHKDALKAITINAAEILNCGDRLGKLEAGYDADIVVYDMEPLDIKSKVKYTIIDGIVVYDANEKRC</sequence>
<name>A0A937FF66_9CLOT</name>
<evidence type="ECO:0000259" key="1">
    <source>
        <dbReference type="Pfam" id="PF01979"/>
    </source>
</evidence>
<dbReference type="PANTHER" id="PTHR43135">
    <property type="entry name" value="ALPHA-D-RIBOSE 1-METHYLPHOSPHONATE 5-TRIPHOSPHATE DIPHOSPHATASE"/>
    <property type="match status" value="1"/>
</dbReference>
<dbReference type="GO" id="GO:0016810">
    <property type="term" value="F:hydrolase activity, acting on carbon-nitrogen (but not peptide) bonds"/>
    <property type="evidence" value="ECO:0007669"/>
    <property type="project" value="InterPro"/>
</dbReference>
<gene>
    <name evidence="2" type="ORF">JK634_05090</name>
</gene>
<proteinExistence type="predicted"/>
<keyword evidence="3" id="KW-1185">Reference proteome</keyword>
<dbReference type="RefSeq" id="WP_202766541.1">
    <property type="nucleotide sequence ID" value="NZ_JAESWA010000017.1"/>
</dbReference>
<dbReference type="InterPro" id="IPR006680">
    <property type="entry name" value="Amidohydro-rel"/>
</dbReference>
<dbReference type="Gene3D" id="3.20.20.140">
    <property type="entry name" value="Metal-dependent hydrolases"/>
    <property type="match status" value="1"/>
</dbReference>
<protein>
    <submittedName>
        <fullName evidence="2">Amidohydrolase family protein</fullName>
    </submittedName>
</protein>
<feature type="domain" description="Amidohydrolase-related" evidence="1">
    <location>
        <begin position="54"/>
        <end position="378"/>
    </location>
</feature>
<dbReference type="CDD" id="cd01309">
    <property type="entry name" value="Met_dep_hydrolase_C"/>
    <property type="match status" value="1"/>
</dbReference>
<accession>A0A937FF66</accession>
<evidence type="ECO:0000313" key="3">
    <source>
        <dbReference type="Proteomes" id="UP000623681"/>
    </source>
</evidence>
<dbReference type="AlphaFoldDB" id="A0A937FF66"/>
<organism evidence="2 3">
    <name type="scientific">Clostridium paridis</name>
    <dbReference type="NCBI Taxonomy" id="2803863"/>
    <lineage>
        <taxon>Bacteria</taxon>
        <taxon>Bacillati</taxon>
        <taxon>Bacillota</taxon>
        <taxon>Clostridia</taxon>
        <taxon>Eubacteriales</taxon>
        <taxon>Clostridiaceae</taxon>
        <taxon>Clostridium</taxon>
    </lineage>
</organism>
<evidence type="ECO:0000313" key="2">
    <source>
        <dbReference type="EMBL" id="MBL4931172.1"/>
    </source>
</evidence>